<accession>A0A1L3JEI0</accession>
<dbReference type="GO" id="GO:0005975">
    <property type="term" value="P:carbohydrate metabolic process"/>
    <property type="evidence" value="ECO:0007669"/>
    <property type="project" value="InterPro"/>
</dbReference>
<comment type="similarity">
    <text evidence="1">Belongs to the glycosyl hydrolase 16 family.</text>
</comment>
<keyword evidence="4" id="KW-1185">Reference proteome</keyword>
<dbReference type="Proteomes" id="UP000242561">
    <property type="component" value="Chromosome"/>
</dbReference>
<dbReference type="STRING" id="1913578.LPB140_03525"/>
<dbReference type="Gene3D" id="2.60.120.200">
    <property type="match status" value="1"/>
</dbReference>
<evidence type="ECO:0000313" key="4">
    <source>
        <dbReference type="Proteomes" id="UP000242561"/>
    </source>
</evidence>
<dbReference type="InterPro" id="IPR000757">
    <property type="entry name" value="Beta-glucanase-like"/>
</dbReference>
<evidence type="ECO:0000259" key="2">
    <source>
        <dbReference type="PROSITE" id="PS51762"/>
    </source>
</evidence>
<sequence length="449" mass="50920">MLPASDQDNSDGWVLNEEVSDEFNGTEIDRDKWHVEGYEGQYHHWKGRAPSQFAGHNAYLKDGKLNIRTQWEPDFKFASDKPGGVAYGDPLPVTTAAVIGKKRFLNGYMEARTKAGNASMTSAFWALGYQSELDVYEQIGNPKNKKGNIRETHYTSAIHDWRPNRYEAQFGKNKTFTNTYDMGVRVADDFHIYGVEWNEDYLKFYLDGKLTKEISRREIGDGWVLSNPMAIWFDSEIFEWLGNPHKEELPAIYEIDYVRIWQKRDANMVDKALFGFEGPIVPDDFITDVSTDVARRKKGDALQNWNIGKVESKFFSLDQNRYFNGYRSLKIQTKGPLPSPVVTMSSPKAAVAVPKGRYRITMRVWVQPGSTLSAIGLGLPQGKVGEIITSPIHISAIEKGRWIEVAQTFEKKNDASPDDVFTVSIMNKDVGDGTSEIYLDDIIIRTIGP</sequence>
<dbReference type="EMBL" id="CP018154">
    <property type="protein sequence ID" value="APG63535.1"/>
    <property type="molecule type" value="Genomic_DNA"/>
</dbReference>
<dbReference type="SUPFAM" id="SSF49899">
    <property type="entry name" value="Concanavalin A-like lectins/glucanases"/>
    <property type="match status" value="1"/>
</dbReference>
<dbReference type="PROSITE" id="PS51762">
    <property type="entry name" value="GH16_2"/>
    <property type="match status" value="1"/>
</dbReference>
<protein>
    <recommendedName>
        <fullName evidence="2">GH16 domain-containing protein</fullName>
    </recommendedName>
</protein>
<dbReference type="PANTHER" id="PTHR10963">
    <property type="entry name" value="GLYCOSYL HYDROLASE-RELATED"/>
    <property type="match status" value="1"/>
</dbReference>
<dbReference type="PANTHER" id="PTHR10963:SF55">
    <property type="entry name" value="GLYCOSIDE HYDROLASE FAMILY 16 PROTEIN"/>
    <property type="match status" value="1"/>
</dbReference>
<feature type="domain" description="GH16" evidence="2">
    <location>
        <begin position="5"/>
        <end position="266"/>
    </location>
</feature>
<organism evidence="3 4">
    <name type="scientific">Sphingorhabdus lutea</name>
    <dbReference type="NCBI Taxonomy" id="1913578"/>
    <lineage>
        <taxon>Bacteria</taxon>
        <taxon>Pseudomonadati</taxon>
        <taxon>Pseudomonadota</taxon>
        <taxon>Alphaproteobacteria</taxon>
        <taxon>Sphingomonadales</taxon>
        <taxon>Sphingomonadaceae</taxon>
        <taxon>Sphingorhabdus</taxon>
    </lineage>
</organism>
<dbReference type="KEGG" id="sphl:LPB140_03525"/>
<reference evidence="3 4" key="1">
    <citation type="submission" date="2016-11" db="EMBL/GenBank/DDBJ databases">
        <title>Sphingorhabdus sp. LPB0140, isolated from marine environment.</title>
        <authorList>
            <person name="Kim E."/>
            <person name="Yi H."/>
        </authorList>
    </citation>
    <scope>NUCLEOTIDE SEQUENCE [LARGE SCALE GENOMIC DNA]</scope>
    <source>
        <strain evidence="3 4">LPB0140</strain>
    </source>
</reference>
<dbReference type="AlphaFoldDB" id="A0A1L3JEI0"/>
<gene>
    <name evidence="3" type="ORF">LPB140_03525</name>
</gene>
<evidence type="ECO:0000256" key="1">
    <source>
        <dbReference type="ARBA" id="ARBA00006865"/>
    </source>
</evidence>
<dbReference type="InterPro" id="IPR013320">
    <property type="entry name" value="ConA-like_dom_sf"/>
</dbReference>
<dbReference type="InterPro" id="IPR050546">
    <property type="entry name" value="Glycosyl_Hydrlase_16"/>
</dbReference>
<name>A0A1L3JEI0_9SPHN</name>
<dbReference type="Gene3D" id="2.60.120.260">
    <property type="entry name" value="Galactose-binding domain-like"/>
    <property type="match status" value="1"/>
</dbReference>
<dbReference type="Pfam" id="PF00722">
    <property type="entry name" value="Glyco_hydro_16"/>
    <property type="match status" value="1"/>
</dbReference>
<evidence type="ECO:0000313" key="3">
    <source>
        <dbReference type="EMBL" id="APG63535.1"/>
    </source>
</evidence>
<proteinExistence type="inferred from homology"/>
<dbReference type="GO" id="GO:0004553">
    <property type="term" value="F:hydrolase activity, hydrolyzing O-glycosyl compounds"/>
    <property type="evidence" value="ECO:0007669"/>
    <property type="project" value="InterPro"/>
</dbReference>